<dbReference type="EMBL" id="BJLB01000001">
    <property type="protein sequence ID" value="GEA39587.1"/>
    <property type="molecule type" value="Genomic_DNA"/>
</dbReference>
<evidence type="ECO:0000313" key="4">
    <source>
        <dbReference type="EMBL" id="GEA39587.1"/>
    </source>
</evidence>
<dbReference type="GO" id="GO:0003677">
    <property type="term" value="F:DNA binding"/>
    <property type="evidence" value="ECO:0007669"/>
    <property type="project" value="UniProtKB-KW"/>
</dbReference>
<evidence type="ECO:0000313" key="8">
    <source>
        <dbReference type="Proteomes" id="UP000315200"/>
    </source>
</evidence>
<evidence type="ECO:0000256" key="1">
    <source>
        <dbReference type="ARBA" id="ARBA00023125"/>
    </source>
</evidence>
<gene>
    <name evidence="4" type="ORF">Ccl03g_53000</name>
    <name evidence="3" type="ORF">ERS852480_03116</name>
    <name evidence="6" type="ORF">FOC47_14095</name>
    <name evidence="5" type="ORF">G5B26_16840</name>
</gene>
<dbReference type="PANTHER" id="PTHR46797:SF1">
    <property type="entry name" value="METHYLPHOSPHONATE SYNTHASE"/>
    <property type="match status" value="1"/>
</dbReference>
<evidence type="ECO:0000313" key="3">
    <source>
        <dbReference type="EMBL" id="CUP33733.1"/>
    </source>
</evidence>
<dbReference type="EMBL" id="CP050964">
    <property type="protein sequence ID" value="QIX91568.1"/>
    <property type="molecule type" value="Genomic_DNA"/>
</dbReference>
<reference evidence="5" key="5">
    <citation type="submission" date="2020-02" db="EMBL/GenBank/DDBJ databases">
        <authorList>
            <person name="Littmann E."/>
            <person name="Sorbara M."/>
        </authorList>
    </citation>
    <scope>NUCLEOTIDE SEQUENCE</scope>
    <source>
        <strain evidence="5">MSK.2.26</strain>
    </source>
</reference>
<proteinExistence type="predicted"/>
<dbReference type="GO" id="GO:0005829">
    <property type="term" value="C:cytosol"/>
    <property type="evidence" value="ECO:0007669"/>
    <property type="project" value="TreeGrafter"/>
</dbReference>
<organism evidence="3 7">
    <name type="scientific">Enterocloster clostridioformis</name>
    <dbReference type="NCBI Taxonomy" id="1531"/>
    <lineage>
        <taxon>Bacteria</taxon>
        <taxon>Bacillati</taxon>
        <taxon>Bacillota</taxon>
        <taxon>Clostridia</taxon>
        <taxon>Lachnospirales</taxon>
        <taxon>Lachnospiraceae</taxon>
        <taxon>Enterocloster</taxon>
    </lineage>
</organism>
<dbReference type="SMART" id="SM00530">
    <property type="entry name" value="HTH_XRE"/>
    <property type="match status" value="1"/>
</dbReference>
<reference evidence="6 9" key="3">
    <citation type="submission" date="2019-11" db="EMBL/GenBank/DDBJ databases">
        <title>FDA dAtabase for Regulatory Grade micrObial Sequences (FDA-ARGOS): Supporting development and validation of Infectious Disease Dx tests.</title>
        <authorList>
            <person name="Turner S."/>
            <person name="Byrd R."/>
            <person name="Tallon L."/>
            <person name="Sadzewicz L."/>
            <person name="Vavikolanu K."/>
            <person name="Mehta A."/>
            <person name="Aluvathingal J."/>
            <person name="Nadendla S."/>
            <person name="Myers T."/>
            <person name="Yan Y."/>
            <person name="Sichtig H."/>
        </authorList>
    </citation>
    <scope>NUCLEOTIDE SEQUENCE [LARGE SCALE GENOMIC DNA]</scope>
    <source>
        <strain evidence="6 9">FDAARGOS_739</strain>
    </source>
</reference>
<dbReference type="Proteomes" id="UP000095512">
    <property type="component" value="Unassembled WGS sequence"/>
</dbReference>
<dbReference type="PANTHER" id="PTHR46797">
    <property type="entry name" value="HTH-TYPE TRANSCRIPTIONAL REGULATOR"/>
    <property type="match status" value="1"/>
</dbReference>
<dbReference type="InterPro" id="IPR001387">
    <property type="entry name" value="Cro/C1-type_HTH"/>
</dbReference>
<sequence length="111" mass="12208">MKKQLNVEIGGRIRKTREALGYSRETLAEKADLASSFIGTIELGAGSFTAETLIKLCRALGTSADYILFGREEQGDLTTIHAMLSGLDPRYLPYVEELLGAYVKSLHLSEQ</sequence>
<dbReference type="InterPro" id="IPR050807">
    <property type="entry name" value="TransReg_Diox_bact_type"/>
</dbReference>
<dbReference type="GO" id="GO:0003700">
    <property type="term" value="F:DNA-binding transcription factor activity"/>
    <property type="evidence" value="ECO:0007669"/>
    <property type="project" value="TreeGrafter"/>
</dbReference>
<dbReference type="Proteomes" id="UP000719916">
    <property type="component" value="Unassembled WGS sequence"/>
</dbReference>
<feature type="domain" description="HTH cro/C1-type" evidence="2">
    <location>
        <begin position="13"/>
        <end position="67"/>
    </location>
</feature>
<reference evidence="3 7" key="1">
    <citation type="submission" date="2015-09" db="EMBL/GenBank/DDBJ databases">
        <authorList>
            <consortium name="Pathogen Informatics"/>
        </authorList>
    </citation>
    <scope>NUCLEOTIDE SEQUENCE [LARGE SCALE GENOMIC DNA]</scope>
    <source>
        <strain evidence="3 7">2789STDY5834865</strain>
    </source>
</reference>
<dbReference type="PROSITE" id="PS50943">
    <property type="entry name" value="HTH_CROC1"/>
    <property type="match status" value="1"/>
</dbReference>
<protein>
    <submittedName>
        <fullName evidence="5">Helix-turn-helix transcriptional regulator</fullName>
    </submittedName>
    <submittedName>
        <fullName evidence="3">XRE family transcriptional regulator</fullName>
    </submittedName>
</protein>
<accession>A0A174MBL5</accession>
<reference evidence="4 8" key="2">
    <citation type="submission" date="2019-06" db="EMBL/GenBank/DDBJ databases">
        <title>Draft genome sequence of [Clostridium] clostridioforme NBRC 113352.</title>
        <authorList>
            <person name="Miura T."/>
            <person name="Furukawa M."/>
            <person name="Shimamura M."/>
            <person name="Ohyama Y."/>
            <person name="Yamazoe A."/>
            <person name="Kawasaki H."/>
        </authorList>
    </citation>
    <scope>NUCLEOTIDE SEQUENCE [LARGE SCALE GENOMIC DNA]</scope>
    <source>
        <strain evidence="4 8">NBRC 113352</strain>
    </source>
</reference>
<dbReference type="SUPFAM" id="SSF47413">
    <property type="entry name" value="lambda repressor-like DNA-binding domains"/>
    <property type="match status" value="1"/>
</dbReference>
<evidence type="ECO:0000313" key="5">
    <source>
        <dbReference type="EMBL" id="NSJ45217.1"/>
    </source>
</evidence>
<dbReference type="Proteomes" id="UP000315200">
    <property type="component" value="Unassembled WGS sequence"/>
</dbReference>
<dbReference type="Gene3D" id="1.10.260.40">
    <property type="entry name" value="lambda repressor-like DNA-binding domains"/>
    <property type="match status" value="1"/>
</dbReference>
<dbReference type="GeneID" id="57962297"/>
<evidence type="ECO:0000313" key="9">
    <source>
        <dbReference type="Proteomes" id="UP000501069"/>
    </source>
</evidence>
<name>A0A174MBL5_9FIRM</name>
<evidence type="ECO:0000313" key="6">
    <source>
        <dbReference type="EMBL" id="QIX91568.1"/>
    </source>
</evidence>
<dbReference type="InterPro" id="IPR010982">
    <property type="entry name" value="Lambda_DNA-bd_dom_sf"/>
</dbReference>
<dbReference type="Pfam" id="PF01381">
    <property type="entry name" value="HTH_3"/>
    <property type="match status" value="1"/>
</dbReference>
<dbReference type="AlphaFoldDB" id="A0A174MBL5"/>
<evidence type="ECO:0000313" key="7">
    <source>
        <dbReference type="Proteomes" id="UP000095512"/>
    </source>
</evidence>
<keyword evidence="1" id="KW-0238">DNA-binding</keyword>
<dbReference type="RefSeq" id="WP_002587142.1">
    <property type="nucleotide sequence ID" value="NZ_BJLB01000001.1"/>
</dbReference>
<reference evidence="5 10" key="4">
    <citation type="journal article" date="2020" name="Cell Host Microbe">
        <title>Functional and Genomic Variation between Human-Derived Isolates of Lachnospiraceae Reveals Inter- and Intra-Species Diversity.</title>
        <authorList>
            <person name="Sorbara M.T."/>
            <person name="Littmann E.R."/>
            <person name="Fontana E."/>
            <person name="Moody T.U."/>
            <person name="Kohout C.E."/>
            <person name="Gjonbalaj M."/>
            <person name="Eaton V."/>
            <person name="Seok R."/>
            <person name="Leiner I.M."/>
            <person name="Pamer E.G."/>
        </authorList>
    </citation>
    <scope>NUCLEOTIDE SEQUENCE [LARGE SCALE GENOMIC DNA]</scope>
    <source>
        <strain evidence="5 10">MSK.2.26</strain>
    </source>
</reference>
<dbReference type="Proteomes" id="UP000501069">
    <property type="component" value="Chromosome"/>
</dbReference>
<dbReference type="EMBL" id="CZAB01000030">
    <property type="protein sequence ID" value="CUP33733.1"/>
    <property type="molecule type" value="Genomic_DNA"/>
</dbReference>
<dbReference type="CDD" id="cd00093">
    <property type="entry name" value="HTH_XRE"/>
    <property type="match status" value="1"/>
</dbReference>
<evidence type="ECO:0000313" key="10">
    <source>
        <dbReference type="Proteomes" id="UP000719916"/>
    </source>
</evidence>
<evidence type="ECO:0000259" key="2">
    <source>
        <dbReference type="PROSITE" id="PS50943"/>
    </source>
</evidence>
<dbReference type="EMBL" id="JAAISW010000031">
    <property type="protein sequence ID" value="NSJ45217.1"/>
    <property type="molecule type" value="Genomic_DNA"/>
</dbReference>